<dbReference type="SUPFAM" id="SSF48498">
    <property type="entry name" value="Tetracyclin repressor-like, C-terminal domain"/>
    <property type="match status" value="1"/>
</dbReference>
<dbReference type="Gene3D" id="1.10.10.60">
    <property type="entry name" value="Homeodomain-like"/>
    <property type="match status" value="1"/>
</dbReference>
<evidence type="ECO:0000256" key="4">
    <source>
        <dbReference type="PROSITE-ProRule" id="PRU00335"/>
    </source>
</evidence>
<dbReference type="RefSeq" id="WP_111931767.1">
    <property type="nucleotide sequence ID" value="NZ_CADFFP010000010.1"/>
</dbReference>
<dbReference type="GO" id="GO:0003677">
    <property type="term" value="F:DNA binding"/>
    <property type="evidence" value="ECO:0007669"/>
    <property type="project" value="UniProtKB-UniRule"/>
</dbReference>
<name>A0A329CIF4_9BURK</name>
<evidence type="ECO:0000313" key="7">
    <source>
        <dbReference type="Proteomes" id="UP000248918"/>
    </source>
</evidence>
<evidence type="ECO:0000259" key="5">
    <source>
        <dbReference type="PROSITE" id="PS50977"/>
    </source>
</evidence>
<dbReference type="InterPro" id="IPR001647">
    <property type="entry name" value="HTH_TetR"/>
</dbReference>
<dbReference type="OrthoDB" id="9798857at2"/>
<dbReference type="Gene3D" id="1.10.357.10">
    <property type="entry name" value="Tetracycline Repressor, domain 2"/>
    <property type="match status" value="1"/>
</dbReference>
<organism evidence="6 7">
    <name type="scientific">Paraburkholderia bryophila</name>
    <dbReference type="NCBI Taxonomy" id="420952"/>
    <lineage>
        <taxon>Bacteria</taxon>
        <taxon>Pseudomonadati</taxon>
        <taxon>Pseudomonadota</taxon>
        <taxon>Betaproteobacteria</taxon>
        <taxon>Burkholderiales</taxon>
        <taxon>Burkholderiaceae</taxon>
        <taxon>Paraburkholderia</taxon>
    </lineage>
</organism>
<gene>
    <name evidence="6" type="ORF">BX591_106130</name>
</gene>
<accession>A0A329CIF4</accession>
<sequence length="192" mass="20593">MAHRAGRKEESKARILDSAGRGFRSRGFGGSGVDGLAKDAAVTSGAFYAHFKSKAAAFQEAVVIGLGDLRHAIDRTREEMGDRWREWFIDFYLGDRRTCDLADSCALQSLSGEVARADDDTRQAFETEFAAIVESVAKALEGKPKARREEATALLALLVGGVTLSRAVKDPAVGEEIAAAVRKAALQLGGHQ</sequence>
<feature type="DNA-binding region" description="H-T-H motif" evidence="4">
    <location>
        <begin position="32"/>
        <end position="51"/>
    </location>
</feature>
<protein>
    <submittedName>
        <fullName evidence="6">TetR family transcriptional regulator</fullName>
    </submittedName>
</protein>
<dbReference type="PRINTS" id="PR00455">
    <property type="entry name" value="HTHTETR"/>
</dbReference>
<dbReference type="Proteomes" id="UP000248918">
    <property type="component" value="Unassembled WGS sequence"/>
</dbReference>
<keyword evidence="3" id="KW-0804">Transcription</keyword>
<keyword evidence="1" id="KW-0805">Transcription regulation</keyword>
<dbReference type="EMBL" id="QLTK01000006">
    <property type="protein sequence ID" value="RAS34449.1"/>
    <property type="molecule type" value="Genomic_DNA"/>
</dbReference>
<evidence type="ECO:0000256" key="1">
    <source>
        <dbReference type="ARBA" id="ARBA00023015"/>
    </source>
</evidence>
<dbReference type="Pfam" id="PF00440">
    <property type="entry name" value="TetR_N"/>
    <property type="match status" value="1"/>
</dbReference>
<evidence type="ECO:0000256" key="2">
    <source>
        <dbReference type="ARBA" id="ARBA00023125"/>
    </source>
</evidence>
<dbReference type="InterPro" id="IPR009057">
    <property type="entry name" value="Homeodomain-like_sf"/>
</dbReference>
<dbReference type="PROSITE" id="PS50977">
    <property type="entry name" value="HTH_TETR_2"/>
    <property type="match status" value="1"/>
</dbReference>
<keyword evidence="2 4" id="KW-0238">DNA-binding</keyword>
<dbReference type="InterPro" id="IPR036271">
    <property type="entry name" value="Tet_transcr_reg_TetR-rel_C_sf"/>
</dbReference>
<feature type="domain" description="HTH tetR-type" evidence="5">
    <location>
        <begin position="9"/>
        <end position="69"/>
    </location>
</feature>
<dbReference type="SUPFAM" id="SSF46689">
    <property type="entry name" value="Homeodomain-like"/>
    <property type="match status" value="1"/>
</dbReference>
<dbReference type="AlphaFoldDB" id="A0A329CIF4"/>
<evidence type="ECO:0000313" key="6">
    <source>
        <dbReference type="EMBL" id="RAS34449.1"/>
    </source>
</evidence>
<proteinExistence type="predicted"/>
<dbReference type="PANTHER" id="PTHR47506">
    <property type="entry name" value="TRANSCRIPTIONAL REGULATORY PROTEIN"/>
    <property type="match status" value="1"/>
</dbReference>
<comment type="caution">
    <text evidence="6">The sequence shown here is derived from an EMBL/GenBank/DDBJ whole genome shotgun (WGS) entry which is preliminary data.</text>
</comment>
<evidence type="ECO:0000256" key="3">
    <source>
        <dbReference type="ARBA" id="ARBA00023163"/>
    </source>
</evidence>
<reference evidence="6 7" key="1">
    <citation type="submission" date="2018-06" db="EMBL/GenBank/DDBJ databases">
        <title>Genomic Encyclopedia of Type Strains, Phase III (KMG-III): the genomes of soil and plant-associated and newly described type strains.</title>
        <authorList>
            <person name="Whitman W."/>
        </authorList>
    </citation>
    <scope>NUCLEOTIDE SEQUENCE [LARGE SCALE GENOMIC DNA]</scope>
    <source>
        <strain evidence="6 7">LMG 23644</strain>
    </source>
</reference>
<dbReference type="PANTHER" id="PTHR47506:SF7">
    <property type="entry name" value="TRANSCRIPTIONAL REGULATORY PROTEIN"/>
    <property type="match status" value="1"/>
</dbReference>